<reference evidence="2 3" key="2">
    <citation type="submission" date="2018-03" db="EMBL/GenBank/DDBJ databases">
        <authorList>
            <person name="Keele B.F."/>
        </authorList>
    </citation>
    <scope>NUCLEOTIDE SEQUENCE [LARGE SCALE GENOMIC DNA]</scope>
    <source>
        <strain evidence="2 3">D13</strain>
    </source>
</reference>
<proteinExistence type="predicted"/>
<feature type="signal peptide" evidence="1">
    <location>
        <begin position="1"/>
        <end position="19"/>
    </location>
</feature>
<name>A0A2P1PLQ7_9GAMM</name>
<keyword evidence="1" id="KW-0732">Signal</keyword>
<dbReference type="Proteomes" id="UP000241074">
    <property type="component" value="Chromosome"/>
</dbReference>
<evidence type="ECO:0000313" key="2">
    <source>
        <dbReference type="EMBL" id="AVP95769.1"/>
    </source>
</evidence>
<protein>
    <recommendedName>
        <fullName evidence="4">Lipopolysaccharide transport periplasmic protein LptA</fullName>
    </recommendedName>
</protein>
<organism evidence="2 3">
    <name type="scientific">Ahniella affigens</name>
    <dbReference type="NCBI Taxonomy" id="2021234"/>
    <lineage>
        <taxon>Bacteria</taxon>
        <taxon>Pseudomonadati</taxon>
        <taxon>Pseudomonadota</taxon>
        <taxon>Gammaproteobacteria</taxon>
        <taxon>Lysobacterales</taxon>
        <taxon>Rhodanobacteraceae</taxon>
        <taxon>Ahniella</taxon>
    </lineage>
</organism>
<accession>A0A2P1PLQ7</accession>
<sequence length="164" mass="16986">MLKTMLASALLLTSTLASAGFEYTRSTTIRDELGGSFTMSAAGTLGEDNATRLAEGAYTNFHFRNDAAAVLNGNAAREAARDGDLVVVTYDGSLTLVTTGTPTGGSAPQSRTTNIAFTDLTVERAEEGSTISGAVLVNGQSVDAAALPRPIKAAIVNALRLFRL</sequence>
<feature type="chain" id="PRO_5015153809" description="Lipopolysaccharide transport periplasmic protein LptA" evidence="1">
    <location>
        <begin position="20"/>
        <end position="164"/>
    </location>
</feature>
<reference evidence="2 3" key="1">
    <citation type="submission" date="2018-03" db="EMBL/GenBank/DDBJ databases">
        <title>Ahniella affigens gen. nov., sp. nov., a gammaproteobacterium isolated from sandy soil near a stream.</title>
        <authorList>
            <person name="Ko Y."/>
            <person name="Kim J.-H."/>
        </authorList>
    </citation>
    <scope>NUCLEOTIDE SEQUENCE [LARGE SCALE GENOMIC DNA]</scope>
    <source>
        <strain evidence="2 3">D13</strain>
    </source>
</reference>
<evidence type="ECO:0000256" key="1">
    <source>
        <dbReference type="SAM" id="SignalP"/>
    </source>
</evidence>
<dbReference type="AlphaFoldDB" id="A0A2P1PLQ7"/>
<gene>
    <name evidence="2" type="ORF">C7S18_00515</name>
</gene>
<dbReference type="RefSeq" id="WP_106889698.1">
    <property type="nucleotide sequence ID" value="NZ_CP027860.1"/>
</dbReference>
<evidence type="ECO:0000313" key="3">
    <source>
        <dbReference type="Proteomes" id="UP000241074"/>
    </source>
</evidence>
<evidence type="ECO:0008006" key="4">
    <source>
        <dbReference type="Google" id="ProtNLM"/>
    </source>
</evidence>
<keyword evidence="3" id="KW-1185">Reference proteome</keyword>
<dbReference type="KEGG" id="xba:C7S18_00515"/>
<dbReference type="EMBL" id="CP027860">
    <property type="protein sequence ID" value="AVP95769.1"/>
    <property type="molecule type" value="Genomic_DNA"/>
</dbReference>